<dbReference type="PANTHER" id="PTHR24276:SF96">
    <property type="entry name" value="PEPTIDASE S1 DOMAIN-CONTAINING PROTEIN"/>
    <property type="match status" value="1"/>
</dbReference>
<accession>A0A6H5GKP8</accession>
<dbReference type="Pfam" id="PF00089">
    <property type="entry name" value="Trypsin"/>
    <property type="match status" value="1"/>
</dbReference>
<dbReference type="PANTHER" id="PTHR24276">
    <property type="entry name" value="POLYSERASE-RELATED"/>
    <property type="match status" value="1"/>
</dbReference>
<dbReference type="Gene3D" id="2.40.10.10">
    <property type="entry name" value="Trypsin-like serine proteases"/>
    <property type="match status" value="1"/>
</dbReference>
<dbReference type="EMBL" id="CADCXU010013538">
    <property type="protein sequence ID" value="CAB0003632.1"/>
    <property type="molecule type" value="Genomic_DNA"/>
</dbReference>
<dbReference type="SUPFAM" id="SSF50494">
    <property type="entry name" value="Trypsin-like serine proteases"/>
    <property type="match status" value="1"/>
</dbReference>
<dbReference type="GO" id="GO:0006508">
    <property type="term" value="P:proteolysis"/>
    <property type="evidence" value="ECO:0007669"/>
    <property type="project" value="UniProtKB-KW"/>
</dbReference>
<feature type="region of interest" description="Disordered" evidence="5">
    <location>
        <begin position="473"/>
        <end position="498"/>
    </location>
</feature>
<gene>
    <name evidence="7" type="ORF">NTEN_LOCUS9145</name>
</gene>
<sequence>MEDDFYQASTKLVLSTNRDCRINWKRTLNFYSLNRRKPSKTFWFDSTLKLSLTLNHGRDARLGEFPYVMRIIISEDNVDIKQDQVVLEKYVEQSGRIATGVLITNWRILTTCDSVGYFTGQRVHLHNLTRVLISGGSVQKRKGIFRSPTNSSVHPHCYSLISGIVLFNYGLYELEKKHSFPNSSNLKPLGNSYISRNAMAAALKRLYSTQPNDVVCKTAGWGYPRKEFEGKGMPDHFEASSDTLQATDIKVVGYSYCSERTCKDLDECIMSIWEYGFVCAEASQGGPCMNDKGAPLICAGQLFAIHTNPFKCEDRGIPRHFIRIDLAFEYIYGITDGASYMGRSVSLMGLLIFHLRISKLTWINHRSAREGFGSLAVLRTDLCHSRTWNRSLFFDGRPTNSKKRFKIDDQSRIRRTAYIYPVYLVFDIQPTNTKISLKMLRNPGRCFGCYPTIGSFFGDLSFRQFQFRLQASESRRGGTGNTSMGSASEPPGRSCGPI</sequence>
<evidence type="ECO:0000259" key="6">
    <source>
        <dbReference type="PROSITE" id="PS50240"/>
    </source>
</evidence>
<dbReference type="AlphaFoldDB" id="A0A6H5GKP8"/>
<keyword evidence="1" id="KW-0645">Protease</keyword>
<evidence type="ECO:0000256" key="4">
    <source>
        <dbReference type="ARBA" id="ARBA00023157"/>
    </source>
</evidence>
<evidence type="ECO:0000313" key="8">
    <source>
        <dbReference type="Proteomes" id="UP000479000"/>
    </source>
</evidence>
<dbReference type="InterPro" id="IPR043504">
    <property type="entry name" value="Peptidase_S1_PA_chymotrypsin"/>
</dbReference>
<reference evidence="7 8" key="1">
    <citation type="submission" date="2020-02" db="EMBL/GenBank/DDBJ databases">
        <authorList>
            <person name="Ferguson B K."/>
        </authorList>
    </citation>
    <scope>NUCLEOTIDE SEQUENCE [LARGE SCALE GENOMIC DNA]</scope>
</reference>
<dbReference type="InterPro" id="IPR001254">
    <property type="entry name" value="Trypsin_dom"/>
</dbReference>
<keyword evidence="2" id="KW-0378">Hydrolase</keyword>
<evidence type="ECO:0000256" key="3">
    <source>
        <dbReference type="ARBA" id="ARBA00022825"/>
    </source>
</evidence>
<protein>
    <recommendedName>
        <fullName evidence="6">Peptidase S1 domain-containing protein</fullName>
    </recommendedName>
</protein>
<dbReference type="GO" id="GO:0004252">
    <property type="term" value="F:serine-type endopeptidase activity"/>
    <property type="evidence" value="ECO:0007669"/>
    <property type="project" value="InterPro"/>
</dbReference>
<keyword evidence="4" id="KW-1015">Disulfide bond</keyword>
<dbReference type="InterPro" id="IPR009003">
    <property type="entry name" value="Peptidase_S1_PA"/>
</dbReference>
<dbReference type="InterPro" id="IPR050430">
    <property type="entry name" value="Peptidase_S1"/>
</dbReference>
<evidence type="ECO:0000256" key="1">
    <source>
        <dbReference type="ARBA" id="ARBA00022670"/>
    </source>
</evidence>
<organism evidence="7 8">
    <name type="scientific">Nesidiocoris tenuis</name>
    <dbReference type="NCBI Taxonomy" id="355587"/>
    <lineage>
        <taxon>Eukaryota</taxon>
        <taxon>Metazoa</taxon>
        <taxon>Ecdysozoa</taxon>
        <taxon>Arthropoda</taxon>
        <taxon>Hexapoda</taxon>
        <taxon>Insecta</taxon>
        <taxon>Pterygota</taxon>
        <taxon>Neoptera</taxon>
        <taxon>Paraneoptera</taxon>
        <taxon>Hemiptera</taxon>
        <taxon>Heteroptera</taxon>
        <taxon>Panheteroptera</taxon>
        <taxon>Cimicomorpha</taxon>
        <taxon>Miridae</taxon>
        <taxon>Dicyphina</taxon>
        <taxon>Nesidiocoris</taxon>
    </lineage>
</organism>
<proteinExistence type="predicted"/>
<dbReference type="Proteomes" id="UP000479000">
    <property type="component" value="Unassembled WGS sequence"/>
</dbReference>
<name>A0A6H5GKP8_9HEMI</name>
<keyword evidence="8" id="KW-1185">Reference proteome</keyword>
<dbReference type="SMART" id="SM00020">
    <property type="entry name" value="Tryp_SPc"/>
    <property type="match status" value="1"/>
</dbReference>
<evidence type="ECO:0000256" key="5">
    <source>
        <dbReference type="SAM" id="MobiDB-lite"/>
    </source>
</evidence>
<evidence type="ECO:0000256" key="2">
    <source>
        <dbReference type="ARBA" id="ARBA00022801"/>
    </source>
</evidence>
<dbReference type="OrthoDB" id="5565075at2759"/>
<feature type="domain" description="Peptidase S1" evidence="6">
    <location>
        <begin position="54"/>
        <end position="368"/>
    </location>
</feature>
<evidence type="ECO:0000313" key="7">
    <source>
        <dbReference type="EMBL" id="CAB0003632.1"/>
    </source>
</evidence>
<dbReference type="PROSITE" id="PS50240">
    <property type="entry name" value="TRYPSIN_DOM"/>
    <property type="match status" value="1"/>
</dbReference>
<keyword evidence="3" id="KW-0720">Serine protease</keyword>